<gene>
    <name evidence="2" type="ORF">Salmuc_01636</name>
</gene>
<dbReference type="EMBL" id="APVH01000013">
    <property type="protein sequence ID" value="EPX83861.1"/>
    <property type="molecule type" value="Genomic_DNA"/>
</dbReference>
<feature type="transmembrane region" description="Helical" evidence="1">
    <location>
        <begin position="20"/>
        <end position="40"/>
    </location>
</feature>
<feature type="transmembrane region" description="Helical" evidence="1">
    <location>
        <begin position="46"/>
        <end position="64"/>
    </location>
</feature>
<evidence type="ECO:0000256" key="1">
    <source>
        <dbReference type="SAM" id="Phobius"/>
    </source>
</evidence>
<evidence type="ECO:0000313" key="2">
    <source>
        <dbReference type="EMBL" id="EPX83861.1"/>
    </source>
</evidence>
<evidence type="ECO:0000313" key="3">
    <source>
        <dbReference type="Proteomes" id="UP000015347"/>
    </source>
</evidence>
<dbReference type="Proteomes" id="UP000015347">
    <property type="component" value="Unassembled WGS sequence"/>
</dbReference>
<dbReference type="RefSeq" id="WP_020041700.1">
    <property type="nucleotide sequence ID" value="NZ_KE557274.1"/>
</dbReference>
<organism evidence="2 3">
    <name type="scientific">Salipiger mucosus DSM 16094</name>
    <dbReference type="NCBI Taxonomy" id="1123237"/>
    <lineage>
        <taxon>Bacteria</taxon>
        <taxon>Pseudomonadati</taxon>
        <taxon>Pseudomonadota</taxon>
        <taxon>Alphaproteobacteria</taxon>
        <taxon>Rhodobacterales</taxon>
        <taxon>Roseobacteraceae</taxon>
        <taxon>Salipiger</taxon>
    </lineage>
</organism>
<reference evidence="3" key="1">
    <citation type="journal article" date="2014" name="Stand. Genomic Sci.">
        <title>Genome sequence of the exopolysaccharide-producing Salipiger mucosus type strain (DSM 16094(T)), a moderately halophilic member of the Roseobacter clade.</title>
        <authorList>
            <person name="Riedel T."/>
            <person name="Spring S."/>
            <person name="Fiebig A."/>
            <person name="Petersen J."/>
            <person name="Kyrpides N.C."/>
            <person name="Goker M."/>
            <person name="Klenk H.P."/>
        </authorList>
    </citation>
    <scope>NUCLEOTIDE SEQUENCE [LARGE SCALE GENOMIC DNA]</scope>
    <source>
        <strain evidence="3">DSM 16094</strain>
    </source>
</reference>
<keyword evidence="1" id="KW-0472">Membrane</keyword>
<accession>S9QR26</accession>
<protein>
    <submittedName>
        <fullName evidence="2">Uncharacterized protein</fullName>
    </submittedName>
</protein>
<name>S9QR26_9RHOB</name>
<keyword evidence="1" id="KW-0812">Transmembrane</keyword>
<dbReference type="OrthoDB" id="9792998at2"/>
<proteinExistence type="predicted"/>
<dbReference type="AlphaFoldDB" id="S9QR26"/>
<comment type="caution">
    <text evidence="2">The sequence shown here is derived from an EMBL/GenBank/DDBJ whole genome shotgun (WGS) entry which is preliminary data.</text>
</comment>
<dbReference type="HOGENOM" id="CLU_2345011_0_0_5"/>
<keyword evidence="1" id="KW-1133">Transmembrane helix</keyword>
<sequence length="97" mass="10305">MRAISIFLNVILPGTGSIRLGELATGTTQLILFFLGWIMILTMKGIGPYAGAAMTFCAWSWGLVSAARADGFSKEAGGADRPVEIETHVIRSGDAEM</sequence>
<keyword evidence="3" id="KW-1185">Reference proteome</keyword>